<dbReference type="PROSITE" id="PS50815">
    <property type="entry name" value="HORMA"/>
    <property type="match status" value="1"/>
</dbReference>
<evidence type="ECO:0000256" key="3">
    <source>
        <dbReference type="ARBA" id="ARBA00022618"/>
    </source>
</evidence>
<dbReference type="GO" id="GO:0007094">
    <property type="term" value="P:mitotic spindle assembly checkpoint signaling"/>
    <property type="evidence" value="ECO:0007669"/>
    <property type="project" value="TreeGrafter"/>
</dbReference>
<keyword evidence="3" id="KW-0132">Cell division</keyword>
<name>A0A2R6RFH7_ACTCC</name>
<evidence type="ECO:0000313" key="8">
    <source>
        <dbReference type="EMBL" id="PSS28786.1"/>
    </source>
</evidence>
<dbReference type="AlphaFoldDB" id="A0A2R6RFH7"/>
<keyword evidence="6" id="KW-0131">Cell cycle</keyword>
<evidence type="ECO:0000256" key="6">
    <source>
        <dbReference type="ARBA" id="ARBA00023306"/>
    </source>
</evidence>
<dbReference type="SUPFAM" id="SSF56019">
    <property type="entry name" value="The spindle assembly checkpoint protein mad2"/>
    <property type="match status" value="1"/>
</dbReference>
<dbReference type="Proteomes" id="UP000241394">
    <property type="component" value="Chromosome LG6"/>
</dbReference>
<dbReference type="InterPro" id="IPR045091">
    <property type="entry name" value="Mad2-like"/>
</dbReference>
<dbReference type="GO" id="GO:0005737">
    <property type="term" value="C:cytoplasm"/>
    <property type="evidence" value="ECO:0007669"/>
    <property type="project" value="TreeGrafter"/>
</dbReference>
<evidence type="ECO:0000256" key="2">
    <source>
        <dbReference type="ARBA" id="ARBA00010348"/>
    </source>
</evidence>
<dbReference type="PANTHER" id="PTHR11842:SF11">
    <property type="entry name" value="MITOTIC SPINDLE ASSEMBLY CHECKPOINT PROTEIN MAD2A"/>
    <property type="match status" value="1"/>
</dbReference>
<dbReference type="Gene3D" id="3.30.900.10">
    <property type="entry name" value="HORMA domain"/>
    <property type="match status" value="1"/>
</dbReference>
<feature type="domain" description="HORMA" evidence="7">
    <location>
        <begin position="14"/>
        <end position="80"/>
    </location>
</feature>
<accession>A0A2R6RFH7</accession>
<keyword evidence="5" id="KW-0539">Nucleus</keyword>
<organism evidence="8 9">
    <name type="scientific">Actinidia chinensis var. chinensis</name>
    <name type="common">Chinese soft-hair kiwi</name>
    <dbReference type="NCBI Taxonomy" id="1590841"/>
    <lineage>
        <taxon>Eukaryota</taxon>
        <taxon>Viridiplantae</taxon>
        <taxon>Streptophyta</taxon>
        <taxon>Embryophyta</taxon>
        <taxon>Tracheophyta</taxon>
        <taxon>Spermatophyta</taxon>
        <taxon>Magnoliopsida</taxon>
        <taxon>eudicotyledons</taxon>
        <taxon>Gunneridae</taxon>
        <taxon>Pentapetalae</taxon>
        <taxon>asterids</taxon>
        <taxon>Ericales</taxon>
        <taxon>Actinidiaceae</taxon>
        <taxon>Actinidia</taxon>
    </lineage>
</organism>
<dbReference type="EMBL" id="NKQK01000006">
    <property type="protein sequence ID" value="PSS28786.1"/>
    <property type="molecule type" value="Genomic_DNA"/>
</dbReference>
<evidence type="ECO:0000256" key="4">
    <source>
        <dbReference type="ARBA" id="ARBA00022776"/>
    </source>
</evidence>
<comment type="subcellular location">
    <subcellularLocation>
        <location evidence="1">Nucleus</location>
    </subcellularLocation>
</comment>
<dbReference type="Gramene" id="PSS28786">
    <property type="protein sequence ID" value="PSS28786"/>
    <property type="gene ID" value="CEY00_Acc03332"/>
</dbReference>
<dbReference type="InterPro" id="IPR036570">
    <property type="entry name" value="HORMA_dom_sf"/>
</dbReference>
<dbReference type="PANTHER" id="PTHR11842">
    <property type="entry name" value="MITOTIC SPINDLE ASSEMBLY CHECKPOINT PROTEIN MAD2"/>
    <property type="match status" value="1"/>
</dbReference>
<proteinExistence type="inferred from homology"/>
<keyword evidence="4" id="KW-0498">Mitosis</keyword>
<sequence length="80" mass="8777">MASSIATKDIITLRGSAAIVSEFFGYAANSILYNRGVYPEENFAKVKKYGLPMLLTQDKPSLPISPLSFPSGWNLESYIS</sequence>
<evidence type="ECO:0000256" key="5">
    <source>
        <dbReference type="ARBA" id="ARBA00023242"/>
    </source>
</evidence>
<evidence type="ECO:0000256" key="1">
    <source>
        <dbReference type="ARBA" id="ARBA00004123"/>
    </source>
</evidence>
<reference evidence="9" key="2">
    <citation type="journal article" date="2018" name="BMC Genomics">
        <title>A manually annotated Actinidia chinensis var. chinensis (kiwifruit) genome highlights the challenges associated with draft genomes and gene prediction in plants.</title>
        <authorList>
            <person name="Pilkington S.M."/>
            <person name="Crowhurst R."/>
            <person name="Hilario E."/>
            <person name="Nardozza S."/>
            <person name="Fraser L."/>
            <person name="Peng Y."/>
            <person name="Gunaseelan K."/>
            <person name="Simpson R."/>
            <person name="Tahir J."/>
            <person name="Deroles S.C."/>
            <person name="Templeton K."/>
            <person name="Luo Z."/>
            <person name="Davy M."/>
            <person name="Cheng C."/>
            <person name="McNeilage M."/>
            <person name="Scaglione D."/>
            <person name="Liu Y."/>
            <person name="Zhang Q."/>
            <person name="Datson P."/>
            <person name="De Silva N."/>
            <person name="Gardiner S.E."/>
            <person name="Bassett H."/>
            <person name="Chagne D."/>
            <person name="McCallum J."/>
            <person name="Dzierzon H."/>
            <person name="Deng C."/>
            <person name="Wang Y.Y."/>
            <person name="Barron L."/>
            <person name="Manako K."/>
            <person name="Bowen J."/>
            <person name="Foster T.M."/>
            <person name="Erridge Z.A."/>
            <person name="Tiffin H."/>
            <person name="Waite C.N."/>
            <person name="Davies K.M."/>
            <person name="Grierson E.P."/>
            <person name="Laing W.A."/>
            <person name="Kirk R."/>
            <person name="Chen X."/>
            <person name="Wood M."/>
            <person name="Montefiori M."/>
            <person name="Brummell D.A."/>
            <person name="Schwinn K.E."/>
            <person name="Catanach A."/>
            <person name="Fullerton C."/>
            <person name="Li D."/>
            <person name="Meiyalaghan S."/>
            <person name="Nieuwenhuizen N."/>
            <person name="Read N."/>
            <person name="Prakash R."/>
            <person name="Hunter D."/>
            <person name="Zhang H."/>
            <person name="McKenzie M."/>
            <person name="Knabel M."/>
            <person name="Harris A."/>
            <person name="Allan A.C."/>
            <person name="Gleave A."/>
            <person name="Chen A."/>
            <person name="Janssen B.J."/>
            <person name="Plunkett B."/>
            <person name="Ampomah-Dwamena C."/>
            <person name="Voogd C."/>
            <person name="Leif D."/>
            <person name="Lafferty D."/>
            <person name="Souleyre E.J.F."/>
            <person name="Varkonyi-Gasic E."/>
            <person name="Gambi F."/>
            <person name="Hanley J."/>
            <person name="Yao J.L."/>
            <person name="Cheung J."/>
            <person name="David K.M."/>
            <person name="Warren B."/>
            <person name="Marsh K."/>
            <person name="Snowden K.C."/>
            <person name="Lin-Wang K."/>
            <person name="Brian L."/>
            <person name="Martinez-Sanchez M."/>
            <person name="Wang M."/>
            <person name="Ileperuma N."/>
            <person name="Macnee N."/>
            <person name="Campin R."/>
            <person name="McAtee P."/>
            <person name="Drummond R.S.M."/>
            <person name="Espley R.V."/>
            <person name="Ireland H.S."/>
            <person name="Wu R."/>
            <person name="Atkinson R.G."/>
            <person name="Karunairetnam S."/>
            <person name="Bulley S."/>
            <person name="Chunkath S."/>
            <person name="Hanley Z."/>
            <person name="Storey R."/>
            <person name="Thrimawithana A.H."/>
            <person name="Thomson S."/>
            <person name="David C."/>
            <person name="Testolin R."/>
            <person name="Huang H."/>
            <person name="Hellens R.P."/>
            <person name="Schaffer R.J."/>
        </authorList>
    </citation>
    <scope>NUCLEOTIDE SEQUENCE [LARGE SCALE GENOMIC DNA]</scope>
    <source>
        <strain evidence="9">cv. Red5</strain>
    </source>
</reference>
<comment type="caution">
    <text evidence="8">The sequence shown here is derived from an EMBL/GenBank/DDBJ whole genome shotgun (WGS) entry which is preliminary data.</text>
</comment>
<dbReference type="GO" id="GO:0005654">
    <property type="term" value="C:nucleoplasm"/>
    <property type="evidence" value="ECO:0007669"/>
    <property type="project" value="TreeGrafter"/>
</dbReference>
<comment type="similarity">
    <text evidence="2">Belongs to the MAD2 family.</text>
</comment>
<dbReference type="GO" id="GO:0000776">
    <property type="term" value="C:kinetochore"/>
    <property type="evidence" value="ECO:0007669"/>
    <property type="project" value="TreeGrafter"/>
</dbReference>
<evidence type="ECO:0000259" key="7">
    <source>
        <dbReference type="PROSITE" id="PS50815"/>
    </source>
</evidence>
<keyword evidence="9" id="KW-1185">Reference proteome</keyword>
<dbReference type="STRING" id="1590841.A0A2R6RFH7"/>
<gene>
    <name evidence="8" type="ORF">CEY00_Acc03332</name>
</gene>
<dbReference type="OrthoDB" id="1806at2759"/>
<dbReference type="Pfam" id="PF02301">
    <property type="entry name" value="HORMA"/>
    <property type="match status" value="1"/>
</dbReference>
<protein>
    <submittedName>
        <fullName evidence="8">Mitotic spindle checkpoint protein</fullName>
    </submittedName>
</protein>
<dbReference type="GO" id="GO:0051301">
    <property type="term" value="P:cell division"/>
    <property type="evidence" value="ECO:0007669"/>
    <property type="project" value="UniProtKB-KW"/>
</dbReference>
<reference evidence="8 9" key="1">
    <citation type="submission" date="2017-07" db="EMBL/GenBank/DDBJ databases">
        <title>An improved, manually edited Actinidia chinensis var. chinensis (kiwifruit) genome highlights the challenges associated with draft genomes and gene prediction in plants.</title>
        <authorList>
            <person name="Pilkington S."/>
            <person name="Crowhurst R."/>
            <person name="Hilario E."/>
            <person name="Nardozza S."/>
            <person name="Fraser L."/>
            <person name="Peng Y."/>
            <person name="Gunaseelan K."/>
            <person name="Simpson R."/>
            <person name="Tahir J."/>
            <person name="Deroles S."/>
            <person name="Templeton K."/>
            <person name="Luo Z."/>
            <person name="Davy M."/>
            <person name="Cheng C."/>
            <person name="Mcneilage M."/>
            <person name="Scaglione D."/>
            <person name="Liu Y."/>
            <person name="Zhang Q."/>
            <person name="Datson P."/>
            <person name="De Silva N."/>
            <person name="Gardiner S."/>
            <person name="Bassett H."/>
            <person name="Chagne D."/>
            <person name="Mccallum J."/>
            <person name="Dzierzon H."/>
            <person name="Deng C."/>
            <person name="Wang Y.-Y."/>
            <person name="Barron N."/>
            <person name="Manako K."/>
            <person name="Bowen J."/>
            <person name="Foster T."/>
            <person name="Erridge Z."/>
            <person name="Tiffin H."/>
            <person name="Waite C."/>
            <person name="Davies K."/>
            <person name="Grierson E."/>
            <person name="Laing W."/>
            <person name="Kirk R."/>
            <person name="Chen X."/>
            <person name="Wood M."/>
            <person name="Montefiori M."/>
            <person name="Brummell D."/>
            <person name="Schwinn K."/>
            <person name="Catanach A."/>
            <person name="Fullerton C."/>
            <person name="Li D."/>
            <person name="Meiyalaghan S."/>
            <person name="Nieuwenhuizen N."/>
            <person name="Read N."/>
            <person name="Prakash R."/>
            <person name="Hunter D."/>
            <person name="Zhang H."/>
            <person name="Mckenzie M."/>
            <person name="Knabel M."/>
            <person name="Harris A."/>
            <person name="Allan A."/>
            <person name="Chen A."/>
            <person name="Janssen B."/>
            <person name="Plunkett B."/>
            <person name="Dwamena C."/>
            <person name="Voogd C."/>
            <person name="Leif D."/>
            <person name="Lafferty D."/>
            <person name="Souleyre E."/>
            <person name="Varkonyi-Gasic E."/>
            <person name="Gambi F."/>
            <person name="Hanley J."/>
            <person name="Yao J.-L."/>
            <person name="Cheung J."/>
            <person name="David K."/>
            <person name="Warren B."/>
            <person name="Marsh K."/>
            <person name="Snowden K."/>
            <person name="Lin-Wang K."/>
            <person name="Brian L."/>
            <person name="Martinez-Sanchez M."/>
            <person name="Wang M."/>
            <person name="Ileperuma N."/>
            <person name="Macnee N."/>
            <person name="Campin R."/>
            <person name="Mcatee P."/>
            <person name="Drummond R."/>
            <person name="Espley R."/>
            <person name="Ireland H."/>
            <person name="Wu R."/>
            <person name="Atkinson R."/>
            <person name="Karunairetnam S."/>
            <person name="Bulley S."/>
            <person name="Chunkath S."/>
            <person name="Hanley Z."/>
            <person name="Storey R."/>
            <person name="Thrimawithana A."/>
            <person name="Thomson S."/>
            <person name="David C."/>
            <person name="Testolin R."/>
        </authorList>
    </citation>
    <scope>NUCLEOTIDE SEQUENCE [LARGE SCALE GENOMIC DNA]</scope>
    <source>
        <strain evidence="9">cv. Red5</strain>
        <tissue evidence="8">Young leaf</tissue>
    </source>
</reference>
<dbReference type="InterPro" id="IPR003511">
    <property type="entry name" value="HORMA_dom"/>
</dbReference>
<evidence type="ECO:0000313" key="9">
    <source>
        <dbReference type="Proteomes" id="UP000241394"/>
    </source>
</evidence>
<dbReference type="InParanoid" id="A0A2R6RFH7"/>